<keyword evidence="2" id="KW-1133">Transmembrane helix</keyword>
<evidence type="ECO:0000313" key="4">
    <source>
        <dbReference type="Proteomes" id="UP001596104"/>
    </source>
</evidence>
<evidence type="ECO:0008006" key="5">
    <source>
        <dbReference type="Google" id="ProtNLM"/>
    </source>
</evidence>
<evidence type="ECO:0000256" key="1">
    <source>
        <dbReference type="SAM" id="MobiDB-lite"/>
    </source>
</evidence>
<dbReference type="RefSeq" id="WP_377006504.1">
    <property type="nucleotide sequence ID" value="NZ_JBHSLV010000007.1"/>
</dbReference>
<feature type="region of interest" description="Disordered" evidence="1">
    <location>
        <begin position="841"/>
        <end position="863"/>
    </location>
</feature>
<feature type="transmembrane region" description="Helical" evidence="2">
    <location>
        <begin position="127"/>
        <end position="147"/>
    </location>
</feature>
<accession>A0ABW0H5U1</accession>
<keyword evidence="2" id="KW-0812">Transmembrane</keyword>
<evidence type="ECO:0000313" key="3">
    <source>
        <dbReference type="EMBL" id="MFC5391712.1"/>
    </source>
</evidence>
<evidence type="ECO:0000256" key="2">
    <source>
        <dbReference type="SAM" id="Phobius"/>
    </source>
</evidence>
<protein>
    <recommendedName>
        <fullName evidence="5">Patatin-like phospholipase</fullName>
    </recommendedName>
</protein>
<organism evidence="3 4">
    <name type="scientific">Bosea vestrisii</name>
    <dbReference type="NCBI Taxonomy" id="151416"/>
    <lineage>
        <taxon>Bacteria</taxon>
        <taxon>Pseudomonadati</taxon>
        <taxon>Pseudomonadota</taxon>
        <taxon>Alphaproteobacteria</taxon>
        <taxon>Hyphomicrobiales</taxon>
        <taxon>Boseaceae</taxon>
        <taxon>Bosea</taxon>
    </lineage>
</organism>
<reference evidence="4" key="1">
    <citation type="journal article" date="2019" name="Int. J. Syst. Evol. Microbiol.">
        <title>The Global Catalogue of Microorganisms (GCM) 10K type strain sequencing project: providing services to taxonomists for standard genome sequencing and annotation.</title>
        <authorList>
            <consortium name="The Broad Institute Genomics Platform"/>
            <consortium name="The Broad Institute Genome Sequencing Center for Infectious Disease"/>
            <person name="Wu L."/>
            <person name="Ma J."/>
        </authorList>
    </citation>
    <scope>NUCLEOTIDE SEQUENCE [LARGE SCALE GENOMIC DNA]</scope>
    <source>
        <strain evidence="4">CGMCC 1.16326</strain>
    </source>
</reference>
<keyword evidence="2" id="KW-0472">Membrane</keyword>
<feature type="transmembrane region" description="Helical" evidence="2">
    <location>
        <begin position="177"/>
        <end position="195"/>
    </location>
</feature>
<gene>
    <name evidence="3" type="ORF">ACFPPC_03540</name>
</gene>
<feature type="transmembrane region" description="Helical" evidence="2">
    <location>
        <begin position="24"/>
        <end position="45"/>
    </location>
</feature>
<keyword evidence="4" id="KW-1185">Reference proteome</keyword>
<proteinExistence type="predicted"/>
<name>A0ABW0H5U1_9HYPH</name>
<comment type="caution">
    <text evidence="3">The sequence shown here is derived from an EMBL/GenBank/DDBJ whole genome shotgun (WGS) entry which is preliminary data.</text>
</comment>
<dbReference type="EMBL" id="JBHSLV010000007">
    <property type="protein sequence ID" value="MFC5391712.1"/>
    <property type="molecule type" value="Genomic_DNA"/>
</dbReference>
<feature type="transmembrane region" description="Helical" evidence="2">
    <location>
        <begin position="222"/>
        <end position="245"/>
    </location>
</feature>
<sequence length="863" mass="93468">MSPDAAAPVLRDVDSWPFNWIGDLLRVIYACRVAAISVLLGYLLLTKVPQARDLFLVFQGPAFGPGTDYPRFWEMLFRWLVYFVIHIIAWSGAVQASAEHLLGESAWLIGPSRELTPRDMAIYDRRFRAFVLVVPYALALLTFFAVWRGYEAALADLPRDGVGSLALSAGILRSGSAGFYVALACGIAAHLFLWGRNIRDIAKTKAHFREKKRADSEGGSNWRAAVSLHASVWLALGLLMLGAVAAFGDRLLAVVSGVYLVPILLGAWIPVFTQIGMASQRTRFPFTVLLLVAWLLAANSCGHSNLVSRARQEPQPAMELGEAVAAWKQANCVDGTCPRPVLVTIAGGASRAAFFAATILGELIDNPCRQPGRACEKPDASVPLLAQRVFAISGVSGGSLGAIQAVAAMSDARRDPKSPALSPPCIDKSPAHFFKTPNESKWRDCLQVLAGEDFLSPTVLALVTSEPFLFLEPMLGRFWPNGHFLDRAAILENSWINHYQDNVVAAAKGAQTLPARGDLAQSFSRFGQGARKDGNWLPLLVLNATSEETGKRVLASQLANQLEPAAQIKLDRPTLFVDAFEASRFLGELASPRPSCAIARGNGLDLTLASAALNSARFPIVSPAGRFADGCDVTLRVVDGGYFENDGATTTAEIADALKRFGLAPVVIHIANDPVDLIADPERDQRPPPRDDSLMPLLMAPVNTVLSTRAARGSYALATLAGVVGKDNVADFLVFGEPLAPTQDKFAVVDRLTGFEYVPPEIERPKCFERTSPTTELAAGAKAPAAGAPPPALPNRATVLKEVSMSWWLSKPVQEYLDRQTYHRRNCQSLLKARMWLNEPLSAPEQRTIAEQPTSAPVKMPDR</sequence>
<dbReference type="Proteomes" id="UP001596104">
    <property type="component" value="Unassembled WGS sequence"/>
</dbReference>
<feature type="transmembrane region" description="Helical" evidence="2">
    <location>
        <begin position="284"/>
        <end position="306"/>
    </location>
</feature>
<feature type="transmembrane region" description="Helical" evidence="2">
    <location>
        <begin position="251"/>
        <end position="272"/>
    </location>
</feature>